<dbReference type="EMBL" id="LR797194">
    <property type="protein sequence ID" value="CAB4193580.1"/>
    <property type="molecule type" value="Genomic_DNA"/>
</dbReference>
<reference evidence="3" key="1">
    <citation type="submission" date="2020-05" db="EMBL/GenBank/DDBJ databases">
        <authorList>
            <person name="Chiriac C."/>
            <person name="Salcher M."/>
            <person name="Ghai R."/>
            <person name="Kavagutti S V."/>
        </authorList>
    </citation>
    <scope>NUCLEOTIDE SEQUENCE</scope>
</reference>
<evidence type="ECO:0000313" key="2">
    <source>
        <dbReference type="EMBL" id="CAB4185258.1"/>
    </source>
</evidence>
<evidence type="ECO:0000313" key="5">
    <source>
        <dbReference type="EMBL" id="CAB5230674.1"/>
    </source>
</evidence>
<proteinExistence type="predicted"/>
<gene>
    <name evidence="2" type="ORF">UFOVP1123_41</name>
    <name evidence="3" type="ORF">UFOVP1239_109</name>
    <name evidence="4" type="ORF">UFOVP1484_45</name>
    <name evidence="5" type="ORF">UFOVP1577_51</name>
    <name evidence="1" type="ORF">UFOVP961_113</name>
</gene>
<accession>A0A6J5R7T4</accession>
<dbReference type="EMBL" id="LR797435">
    <property type="protein sequence ID" value="CAB4215935.1"/>
    <property type="molecule type" value="Genomic_DNA"/>
</dbReference>
<name>A0A6J5R7T4_9CAUD</name>
<protein>
    <submittedName>
        <fullName evidence="3">Uncharacterized protein</fullName>
    </submittedName>
</protein>
<dbReference type="EMBL" id="LR796912">
    <property type="protein sequence ID" value="CAB4175056.1"/>
    <property type="molecule type" value="Genomic_DNA"/>
</dbReference>
<organism evidence="3">
    <name type="scientific">uncultured Caudovirales phage</name>
    <dbReference type="NCBI Taxonomy" id="2100421"/>
    <lineage>
        <taxon>Viruses</taxon>
        <taxon>Duplodnaviria</taxon>
        <taxon>Heunggongvirae</taxon>
        <taxon>Uroviricota</taxon>
        <taxon>Caudoviricetes</taxon>
        <taxon>Peduoviridae</taxon>
        <taxon>Maltschvirus</taxon>
        <taxon>Maltschvirus maltsch</taxon>
    </lineage>
</organism>
<evidence type="ECO:0000313" key="4">
    <source>
        <dbReference type="EMBL" id="CAB4215935.1"/>
    </source>
</evidence>
<sequence>MTFTTEQVREFEAFSKRHGYIYFSTLEYQAALSQYFIEDNAESQDEYDERMKRINAVPVNNNLLKIPGYSISRKQAKEHSDYLDSIYSN</sequence>
<evidence type="ECO:0000313" key="3">
    <source>
        <dbReference type="EMBL" id="CAB4193580.1"/>
    </source>
</evidence>
<dbReference type="EMBL" id="LR797079">
    <property type="protein sequence ID" value="CAB4185258.1"/>
    <property type="molecule type" value="Genomic_DNA"/>
</dbReference>
<evidence type="ECO:0000313" key="1">
    <source>
        <dbReference type="EMBL" id="CAB4175056.1"/>
    </source>
</evidence>
<dbReference type="EMBL" id="LR798422">
    <property type="protein sequence ID" value="CAB5230674.1"/>
    <property type="molecule type" value="Genomic_DNA"/>
</dbReference>